<accession>A0A1N6HNY9</accession>
<gene>
    <name evidence="2" type="ORF">SAMN05444394_3856</name>
</gene>
<reference evidence="3" key="1">
    <citation type="submission" date="2016-11" db="EMBL/GenBank/DDBJ databases">
        <authorList>
            <person name="Varghese N."/>
            <person name="Submissions S."/>
        </authorList>
    </citation>
    <scope>NUCLEOTIDE SEQUENCE [LARGE SCALE GENOMIC DNA]</scope>
    <source>
        <strain evidence="3">DSM 15292</strain>
    </source>
</reference>
<keyword evidence="1" id="KW-0472">Membrane</keyword>
<protein>
    <submittedName>
        <fullName evidence="2">Uncharacterized protein</fullName>
    </submittedName>
</protein>
<sequence>MSEKVHHTKSAHPFRKKLLKWIMIAFLGLLFLEFVFYFGSNLLLSNWARNKINDATDDVYQIEFNRINFSLIRRGVFLDGIIMKPVEGVVAKPGQTLFDFTLDELAFKGLWYSFSENIFYIGKLEFDNPNINMDLPEDRSGNLQQVDSVKINKVSPVKELEEEVKKSIEKMKLNALVVRSLEINHADLFFLNFLSQSSLEANNTKLLVRDINLTTQEEWETPFNARGFEFDLENVLFPLPDNVHKITADKVFISSLTNQVDLRNFELSGDKKKESKAYYSAKLNALRIGNVDLNQAFMTSRLLVDEIVMEDPLFKVERLTKADKDSTSRGDLNELIDGVLESIYVKELSINDGKFITSNAIDTLKNRIDIEGLDFKMIEFYLGDDESKKQNQFFYGEDASMEIRDASLYLSDEVHLIRGEKISVSSFKDEIEVDNVSFQPREGALQEKDPDHIIRIFLPKVALTKANLKLLYNERKFEMDELMLNSPKVEFVERRKKENQPSQNVSIKDLLEGYLSDVKIGKFDLNDGEVQFKNEAGERTNDIGFERFSLELDEVFFQPNSTKSISDFLFAKDVVLSLEKYRLKLRDNLHEFKADHVTIDSKDSLLSISGLSISPENPNQVQQILDAYGKSVILDIRIPEFRAEGFNMRAAFEEEKLIIQQILIPEPELFMSRFRKKRSSNSSASLESSVEIKNLLTSYFNVIEIDSLSFSEGIIKYENFSGPKDIAFQEDNLSLKLKGFYVDNTGYEREGDRTFFSEEIDLRLKNYAFNLAGGNYRATTNNLSFNSIDQSIIIDSLELVPGPDLENKLALSLDLPQVAFNGVDIESFLFENVLDLNKLKVTGGRINIEIDKDYEQEEKEENEQKKSLPKSIELIKIDSIEAVNSTLGINFRSGTNEAQSIQTNFDLGILGFNFDSTANTKEDLSGLFSQINLSLQDFSFALPDSIHTIQFSSVNVDNSVDATIFSNFQVIPKSTTIAPGSPIISARIESLSLQNNTLKEIQETGVFDMTKLSLVNPVIDIYLDSAEKEVKAKPVKPKNKEGLIQTVLLQDILVQNGKFTLYNKELGPIEHLAFDGVNVELAELNFNLIGKDQKISPQFLLERDHSLSLTNYVYYSSDSLNRVEIGKLSLLDDDLIVEDIKVGPTIGRYNYLNQQGFQSDAIDAEIKKVTLLNIDFNEYFLNNKVRAQGLILDSLSLDVFRDKRLPIKEGVYKPMPQALMRNSPIDLEVDSVKVNGGLIRYEEFGPKSMLPGMISFNQVDAKLAPFILTKSEQDYPVMSTKLHATSKLMGQGDVQLEATLFYDDPYPMEVDISLGELDLTTLNNMLSRGVFVRVLDGRVTDGEWNFKVNDDVAQGKMNFHYEDLKIEFLDSLTLERGTGKLNLMTFIANTITKNSNPRKFFNKRVTATIYNERDKSKFIFGGWWRATFSGLKGSLGLGQPKVPKRREEEE</sequence>
<evidence type="ECO:0000313" key="2">
    <source>
        <dbReference type="EMBL" id="SIO21426.1"/>
    </source>
</evidence>
<keyword evidence="1" id="KW-1133">Transmembrane helix</keyword>
<keyword evidence="1" id="KW-0812">Transmembrane</keyword>
<feature type="transmembrane region" description="Helical" evidence="1">
    <location>
        <begin position="21"/>
        <end position="39"/>
    </location>
</feature>
<dbReference type="Proteomes" id="UP000185221">
    <property type="component" value="Unassembled WGS sequence"/>
</dbReference>
<dbReference type="STRING" id="226505.SAMN05444394_3856"/>
<evidence type="ECO:0000313" key="3">
    <source>
        <dbReference type="Proteomes" id="UP000185221"/>
    </source>
</evidence>
<organism evidence="2 3">
    <name type="scientific">Algoriphagus halophilus</name>
    <dbReference type="NCBI Taxonomy" id="226505"/>
    <lineage>
        <taxon>Bacteria</taxon>
        <taxon>Pseudomonadati</taxon>
        <taxon>Bacteroidota</taxon>
        <taxon>Cytophagia</taxon>
        <taxon>Cytophagales</taxon>
        <taxon>Cyclobacteriaceae</taxon>
        <taxon>Algoriphagus</taxon>
    </lineage>
</organism>
<keyword evidence="3" id="KW-1185">Reference proteome</keyword>
<evidence type="ECO:0000256" key="1">
    <source>
        <dbReference type="SAM" id="Phobius"/>
    </source>
</evidence>
<name>A0A1N6HNY9_9BACT</name>
<dbReference type="EMBL" id="FSRC01000004">
    <property type="protein sequence ID" value="SIO21426.1"/>
    <property type="molecule type" value="Genomic_DNA"/>
</dbReference>
<proteinExistence type="predicted"/>